<evidence type="ECO:0000313" key="1">
    <source>
        <dbReference type="EMBL" id="USQ77348.1"/>
    </source>
</evidence>
<reference evidence="1" key="1">
    <citation type="submission" date="2022-06" db="EMBL/GenBank/DDBJ databases">
        <title>Ornithinimicrobium JY.X270.</title>
        <authorList>
            <person name="Huang Y."/>
        </authorList>
    </citation>
    <scope>NUCLEOTIDE SEQUENCE</scope>
    <source>
        <strain evidence="1">JY.X270</strain>
    </source>
</reference>
<proteinExistence type="predicted"/>
<evidence type="ECO:0000313" key="2">
    <source>
        <dbReference type="Proteomes" id="UP001056535"/>
    </source>
</evidence>
<dbReference type="Proteomes" id="UP001056535">
    <property type="component" value="Chromosome"/>
</dbReference>
<organism evidence="1 2">
    <name type="scientific">Ornithinimicrobium cryptoxanthini</name>
    <dbReference type="NCBI Taxonomy" id="2934161"/>
    <lineage>
        <taxon>Bacteria</taxon>
        <taxon>Bacillati</taxon>
        <taxon>Actinomycetota</taxon>
        <taxon>Actinomycetes</taxon>
        <taxon>Micrococcales</taxon>
        <taxon>Ornithinimicrobiaceae</taxon>
        <taxon>Ornithinimicrobium</taxon>
    </lineage>
</organism>
<protein>
    <recommendedName>
        <fullName evidence="3">BON domain-containing protein</fullName>
    </recommendedName>
</protein>
<gene>
    <name evidence="1" type="ORF">NF557_05395</name>
</gene>
<keyword evidence="2" id="KW-1185">Reference proteome</keyword>
<evidence type="ECO:0008006" key="3">
    <source>
        <dbReference type="Google" id="ProtNLM"/>
    </source>
</evidence>
<dbReference type="EMBL" id="CP099490">
    <property type="protein sequence ID" value="USQ77348.1"/>
    <property type="molecule type" value="Genomic_DNA"/>
</dbReference>
<dbReference type="RefSeq" id="WP_252622379.1">
    <property type="nucleotide sequence ID" value="NZ_CP099490.1"/>
</dbReference>
<name>A0ABY4YKW5_9MICO</name>
<sequence>MNTAHEPEWFEIRLQQHLDQRWASWFDGMTIEPQADGSTLLRGHVADQAALHGLLARLRDLGLPLVSVAAVPVPPPQAIKKGNQP</sequence>
<accession>A0ABY4YKW5</accession>